<gene>
    <name evidence="2" type="ORF">ACT18_00270</name>
</gene>
<proteinExistence type="predicted"/>
<name>A0A1B8SLX8_9MYCO</name>
<reference evidence="2 3" key="1">
    <citation type="submission" date="2015-06" db="EMBL/GenBank/DDBJ databases">
        <title>Genome sequence of Mycobacterium kumamotonense strain Roo.</title>
        <authorList>
            <person name="Greninger A.L."/>
            <person name="Cunningham G."/>
            <person name="Miller S."/>
        </authorList>
    </citation>
    <scope>NUCLEOTIDE SEQUENCE [LARGE SCALE GENOMIC DNA]</scope>
    <source>
        <strain evidence="2 3">Roo</strain>
    </source>
</reference>
<feature type="domain" description="dATP/dGTP diphosphohydrolase N-terminal" evidence="1">
    <location>
        <begin position="2"/>
        <end position="95"/>
    </location>
</feature>
<dbReference type="Pfam" id="PF18909">
    <property type="entry name" value="dGTP_diPhyd_N"/>
    <property type="match status" value="1"/>
</dbReference>
<evidence type="ECO:0000259" key="1">
    <source>
        <dbReference type="Pfam" id="PF18909"/>
    </source>
</evidence>
<evidence type="ECO:0000313" key="2">
    <source>
        <dbReference type="EMBL" id="OBY33762.1"/>
    </source>
</evidence>
<dbReference type="InterPro" id="IPR044038">
    <property type="entry name" value="dATP/dGTP_diPOhydrolase_N"/>
</dbReference>
<accession>A0A1B8SLX8</accession>
<organism evidence="2 3">
    <name type="scientific">Mycolicibacter kumamotonensis</name>
    <dbReference type="NCBI Taxonomy" id="354243"/>
    <lineage>
        <taxon>Bacteria</taxon>
        <taxon>Bacillati</taxon>
        <taxon>Actinomycetota</taxon>
        <taxon>Actinomycetes</taxon>
        <taxon>Mycobacteriales</taxon>
        <taxon>Mycobacteriaceae</taxon>
        <taxon>Mycolicibacter</taxon>
    </lineage>
</organism>
<keyword evidence="3" id="KW-1185">Reference proteome</keyword>
<comment type="caution">
    <text evidence="2">The sequence shown here is derived from an EMBL/GenBank/DDBJ whole genome shotgun (WGS) entry which is preliminary data.</text>
</comment>
<evidence type="ECO:0000313" key="3">
    <source>
        <dbReference type="Proteomes" id="UP000092668"/>
    </source>
</evidence>
<dbReference type="EMBL" id="LFOE01000001">
    <property type="protein sequence ID" value="OBY33762.1"/>
    <property type="molecule type" value="Genomic_DNA"/>
</dbReference>
<protein>
    <recommendedName>
        <fullName evidence="1">dATP/dGTP diphosphohydrolase N-terminal domain-containing protein</fullName>
    </recommendedName>
</protein>
<dbReference type="AlphaFoldDB" id="A0A1B8SLX8"/>
<dbReference type="Proteomes" id="UP000092668">
    <property type="component" value="Unassembled WGS sequence"/>
</dbReference>
<sequence length="102" mass="11795">MPAEPLRLLARHFGVGAEKYTERDEMGNIIHDGENNWQRGYKWSLSFAALNRHLWQFWSGEDIDAETGTPHIIAVAWHAFTLAWFADNLPEYDNRPGRNIDA</sequence>